<dbReference type="InterPro" id="IPR017974">
    <property type="entry name" value="Claudin_CS"/>
</dbReference>
<accession>A0A6G1PDD8</accession>
<comment type="similarity">
    <text evidence="1 8">Belongs to the claudin family.</text>
</comment>
<evidence type="ECO:0000256" key="5">
    <source>
        <dbReference type="ARBA" id="ARBA00022949"/>
    </source>
</evidence>
<feature type="transmembrane region" description="Helical" evidence="8">
    <location>
        <begin position="165"/>
        <end position="187"/>
    </location>
</feature>
<dbReference type="Gene3D" id="1.20.140.150">
    <property type="match status" value="1"/>
</dbReference>
<dbReference type="Proteomes" id="UP000503349">
    <property type="component" value="Chromosome 4"/>
</dbReference>
<keyword evidence="10" id="KW-1185">Reference proteome</keyword>
<organism evidence="9 10">
    <name type="scientific">Channa argus</name>
    <name type="common">Northern snakehead</name>
    <name type="synonym">Ophicephalus argus</name>
    <dbReference type="NCBI Taxonomy" id="215402"/>
    <lineage>
        <taxon>Eukaryota</taxon>
        <taxon>Metazoa</taxon>
        <taxon>Chordata</taxon>
        <taxon>Craniata</taxon>
        <taxon>Vertebrata</taxon>
        <taxon>Euteleostomi</taxon>
        <taxon>Actinopterygii</taxon>
        <taxon>Neopterygii</taxon>
        <taxon>Teleostei</taxon>
        <taxon>Neoteleostei</taxon>
        <taxon>Acanthomorphata</taxon>
        <taxon>Anabantaria</taxon>
        <taxon>Anabantiformes</taxon>
        <taxon>Channoidei</taxon>
        <taxon>Channidae</taxon>
        <taxon>Channa</taxon>
    </lineage>
</organism>
<keyword evidence="2 8" id="KW-0796">Tight junction</keyword>
<keyword evidence="3 8" id="KW-1003">Cell membrane</keyword>
<keyword evidence="6 8" id="KW-1133">Transmembrane helix</keyword>
<evidence type="ECO:0000313" key="10">
    <source>
        <dbReference type="Proteomes" id="UP000503349"/>
    </source>
</evidence>
<evidence type="ECO:0000256" key="1">
    <source>
        <dbReference type="ARBA" id="ARBA00008295"/>
    </source>
</evidence>
<gene>
    <name evidence="9" type="ORF">EXN66_Car003929</name>
</gene>
<protein>
    <recommendedName>
        <fullName evidence="8">Claudin</fullName>
    </recommendedName>
</protein>
<evidence type="ECO:0000256" key="6">
    <source>
        <dbReference type="ARBA" id="ARBA00022989"/>
    </source>
</evidence>
<dbReference type="EMBL" id="CM015715">
    <property type="protein sequence ID" value="KAF3688257.1"/>
    <property type="molecule type" value="Genomic_DNA"/>
</dbReference>
<feature type="transmembrane region" description="Helical" evidence="8">
    <location>
        <begin position="123"/>
        <end position="145"/>
    </location>
</feature>
<feature type="transmembrane region" description="Helical" evidence="8">
    <location>
        <begin position="12"/>
        <end position="33"/>
    </location>
</feature>
<evidence type="ECO:0000256" key="8">
    <source>
        <dbReference type="RuleBase" id="RU060637"/>
    </source>
</evidence>
<keyword evidence="7 8" id="KW-0472">Membrane</keyword>
<dbReference type="GO" id="GO:0005923">
    <property type="term" value="C:bicellular tight junction"/>
    <property type="evidence" value="ECO:0007669"/>
    <property type="project" value="UniProtKB-SubCell"/>
</dbReference>
<proteinExistence type="inferred from homology"/>
<dbReference type="GO" id="GO:0005198">
    <property type="term" value="F:structural molecule activity"/>
    <property type="evidence" value="ECO:0007669"/>
    <property type="project" value="InterPro"/>
</dbReference>
<dbReference type="PROSITE" id="PS01346">
    <property type="entry name" value="CLAUDIN"/>
    <property type="match status" value="1"/>
</dbReference>
<dbReference type="PRINTS" id="PR01077">
    <property type="entry name" value="CLAUDIN"/>
</dbReference>
<keyword evidence="4 8" id="KW-0812">Transmembrane</keyword>
<dbReference type="AlphaFoldDB" id="A0A6G1PDD8"/>
<name>A0A6G1PDD8_CHAAH</name>
<comment type="function">
    <text evidence="8">Claudins function as major constituents of the tight junction complexes that regulate the permeability of epithelia.</text>
</comment>
<dbReference type="PANTHER" id="PTHR12002">
    <property type="entry name" value="CLAUDIN"/>
    <property type="match status" value="1"/>
</dbReference>
<keyword evidence="5 8" id="KW-0965">Cell junction</keyword>
<sequence length="221" mass="24106">MDKSFCSLELLGVFFSVVAWVCSLASTLMTSWLNLNSELLPSENFYLGLWGTCVTQDMGDGQECRFYDSMLDLPQDIMLARILMCVALAVGMLGLLLAIPGLHLVNSCQGQVGDLRFKRGLRMAAGVMCLVVGILVLVPVSNIAHNTVLQFFDEALPDMLERWEFGEALFCGWGAGLLYLLAGTLLLTSCLHKTDCDTPGPPPMMGDPPGLLFLGSRSEYI</sequence>
<dbReference type="InterPro" id="IPR006187">
    <property type="entry name" value="Claudin"/>
</dbReference>
<evidence type="ECO:0000256" key="4">
    <source>
        <dbReference type="ARBA" id="ARBA00022692"/>
    </source>
</evidence>
<comment type="subcellular location">
    <subcellularLocation>
        <location evidence="8">Cell junction</location>
        <location evidence="8">Tight junction</location>
    </subcellularLocation>
    <subcellularLocation>
        <location evidence="8">Cell membrane</location>
        <topology evidence="8">Multi-pass membrane protein</topology>
    </subcellularLocation>
</comment>
<reference evidence="10" key="2">
    <citation type="submission" date="2019-02" db="EMBL/GenBank/DDBJ databases">
        <title>Opniocepnalus argus Var Kimnra genome.</title>
        <authorList>
            <person name="Zhou C."/>
            <person name="Xiao S."/>
        </authorList>
    </citation>
    <scope>NUCLEOTIDE SEQUENCE [LARGE SCALE GENOMIC DNA]</scope>
</reference>
<evidence type="ECO:0000256" key="7">
    <source>
        <dbReference type="ARBA" id="ARBA00023136"/>
    </source>
</evidence>
<evidence type="ECO:0000256" key="2">
    <source>
        <dbReference type="ARBA" id="ARBA00022427"/>
    </source>
</evidence>
<feature type="transmembrane region" description="Helical" evidence="8">
    <location>
        <begin position="78"/>
        <end position="102"/>
    </location>
</feature>
<evidence type="ECO:0000313" key="9">
    <source>
        <dbReference type="EMBL" id="KAF3688257.1"/>
    </source>
</evidence>
<dbReference type="Pfam" id="PF00822">
    <property type="entry name" value="PMP22_Claudin"/>
    <property type="match status" value="1"/>
</dbReference>
<evidence type="ECO:0000256" key="3">
    <source>
        <dbReference type="ARBA" id="ARBA00022475"/>
    </source>
</evidence>
<reference evidence="9 10" key="1">
    <citation type="submission" date="2019-02" db="EMBL/GenBank/DDBJ databases">
        <title>Opniocepnalus argus genome.</title>
        <authorList>
            <person name="Zhou C."/>
            <person name="Xiao S."/>
        </authorList>
    </citation>
    <scope>NUCLEOTIDE SEQUENCE [LARGE SCALE GENOMIC DNA]</scope>
    <source>
        <strain evidence="9">OARG1902GOOAL</strain>
        <tissue evidence="9">Muscle</tissue>
    </source>
</reference>
<dbReference type="GO" id="GO:0005886">
    <property type="term" value="C:plasma membrane"/>
    <property type="evidence" value="ECO:0007669"/>
    <property type="project" value="UniProtKB-SubCell"/>
</dbReference>
<dbReference type="InterPro" id="IPR004031">
    <property type="entry name" value="PMP22/EMP/MP20/Claudin"/>
</dbReference>